<organism evidence="7 8">
    <name type="scientific">Vittaforma corneae (strain ATCC 50505)</name>
    <name type="common">Microsporidian parasite</name>
    <name type="synonym">Nosema corneum</name>
    <dbReference type="NCBI Taxonomy" id="993615"/>
    <lineage>
        <taxon>Eukaryota</taxon>
        <taxon>Fungi</taxon>
        <taxon>Fungi incertae sedis</taxon>
        <taxon>Microsporidia</taxon>
        <taxon>Nosematidae</taxon>
        <taxon>Vittaforma</taxon>
    </lineage>
</organism>
<dbReference type="InterPro" id="IPR036322">
    <property type="entry name" value="WD40_repeat_dom_sf"/>
</dbReference>
<keyword evidence="3 5" id="KW-0853">WD repeat</keyword>
<evidence type="ECO:0000256" key="4">
    <source>
        <dbReference type="ARBA" id="ARBA00022737"/>
    </source>
</evidence>
<sequence>MELADGIVMINKYKDSKHFVMDACLYPSDSSHFFTASLDGKIRMYSVASNKLLKVFKGHEKGVNSVCFINPETFVTGSDDCTVMVWDVRRPLPVAVLRGHTKNVNTVKPLKSGFASCSEDSTVRFWNNEFKTVDILNMQGRVWDLYVKEGKIFVGSDEELSVFQELSSSPTAALRENKIFYNIGSEVFSVKVDELGAYKELGTLDGPFEYFVSSPNGKLIAVVGNLEINVYSVLGMRKKYSDSGRDLCFIDTDRFVYLKDSDVVFVSRNEVETKMHLDINRLLYSNTKKMIANAKKTALYSIDSRITLVHEFDITVQKAIIVNEHFILFGDQIHIFNAKLEEVGVLEHRVENFIDHDGILIFSTVNMTFYLILDGDKVHLSHLKHYGQIIGIKDKTIFYTLMASRQTSLTWTSSALNGTFSTD</sequence>
<dbReference type="GO" id="GO:0000139">
    <property type="term" value="C:Golgi membrane"/>
    <property type="evidence" value="ECO:0007669"/>
    <property type="project" value="UniProtKB-SubCell"/>
</dbReference>
<dbReference type="PANTHER" id="PTHR19849:SF0">
    <property type="entry name" value="PHOSPHOLIPASE A-2-ACTIVATING PROTEIN"/>
    <property type="match status" value="1"/>
</dbReference>
<dbReference type="PANTHER" id="PTHR19849">
    <property type="entry name" value="PHOSPHOLIPASE A-2-ACTIVATING PROTEIN"/>
    <property type="match status" value="1"/>
</dbReference>
<dbReference type="OrthoDB" id="10261470at2759"/>
<dbReference type="AlphaFoldDB" id="L2GJ82"/>
<dbReference type="GO" id="GO:0043161">
    <property type="term" value="P:proteasome-mediated ubiquitin-dependent protein catabolic process"/>
    <property type="evidence" value="ECO:0007669"/>
    <property type="project" value="TreeGrafter"/>
</dbReference>
<dbReference type="Gene3D" id="2.130.10.10">
    <property type="entry name" value="YVTN repeat-like/Quinoprotein amine dehydrogenase"/>
    <property type="match status" value="1"/>
</dbReference>
<dbReference type="GeneID" id="19882737"/>
<evidence type="ECO:0000256" key="5">
    <source>
        <dbReference type="PROSITE-ProRule" id="PRU00221"/>
    </source>
</evidence>
<feature type="repeat" description="WD" evidence="5">
    <location>
        <begin position="56"/>
        <end position="89"/>
    </location>
</feature>
<evidence type="ECO:0000256" key="3">
    <source>
        <dbReference type="ARBA" id="ARBA00022574"/>
    </source>
</evidence>
<dbReference type="SUPFAM" id="SSF50978">
    <property type="entry name" value="WD40 repeat-like"/>
    <property type="match status" value="1"/>
</dbReference>
<dbReference type="GO" id="GO:0006886">
    <property type="term" value="P:intracellular protein transport"/>
    <property type="evidence" value="ECO:0007669"/>
    <property type="project" value="InterPro"/>
</dbReference>
<dbReference type="GO" id="GO:0043130">
    <property type="term" value="F:ubiquitin binding"/>
    <property type="evidence" value="ECO:0007669"/>
    <property type="project" value="TreeGrafter"/>
</dbReference>
<evidence type="ECO:0000256" key="2">
    <source>
        <dbReference type="ARBA" id="ARBA00022490"/>
    </source>
</evidence>
<dbReference type="Proteomes" id="UP000011082">
    <property type="component" value="Unassembled WGS sequence"/>
</dbReference>
<proteinExistence type="predicted"/>
<dbReference type="InterPro" id="IPR001680">
    <property type="entry name" value="WD40_rpt"/>
</dbReference>
<dbReference type="STRING" id="993615.L2GJ82"/>
<dbReference type="Pfam" id="PF04053">
    <property type="entry name" value="B-prop_COPA_B_2nd"/>
    <property type="match status" value="1"/>
</dbReference>
<dbReference type="InParanoid" id="L2GJ82"/>
<evidence type="ECO:0000259" key="6">
    <source>
        <dbReference type="Pfam" id="PF04053"/>
    </source>
</evidence>
<dbReference type="InterPro" id="IPR015943">
    <property type="entry name" value="WD40/YVTN_repeat-like_dom_sf"/>
</dbReference>
<accession>L2GJ82</accession>
<evidence type="ECO:0000256" key="1">
    <source>
        <dbReference type="ARBA" id="ARBA00004255"/>
    </source>
</evidence>
<dbReference type="RefSeq" id="XP_007605472.1">
    <property type="nucleotide sequence ID" value="XM_007605410.1"/>
</dbReference>
<dbReference type="GO" id="GO:0010992">
    <property type="term" value="P:ubiquitin recycling"/>
    <property type="evidence" value="ECO:0007669"/>
    <property type="project" value="TreeGrafter"/>
</dbReference>
<dbReference type="VEuPathDB" id="MicrosporidiaDB:VICG_02027"/>
<dbReference type="SMART" id="SM00320">
    <property type="entry name" value="WD40"/>
    <property type="match status" value="3"/>
</dbReference>
<dbReference type="EMBL" id="JH370154">
    <property type="protein sequence ID" value="ELA40938.1"/>
    <property type="molecule type" value="Genomic_DNA"/>
</dbReference>
<dbReference type="GO" id="GO:0005198">
    <property type="term" value="F:structural molecule activity"/>
    <property type="evidence" value="ECO:0007669"/>
    <property type="project" value="InterPro"/>
</dbReference>
<name>L2GJ82_VITCO</name>
<feature type="domain" description="COPA/B second beta-propeller" evidence="6">
    <location>
        <begin position="197"/>
        <end position="398"/>
    </location>
</feature>
<evidence type="ECO:0000313" key="8">
    <source>
        <dbReference type="Proteomes" id="UP000011082"/>
    </source>
</evidence>
<feature type="repeat" description="WD" evidence="5">
    <location>
        <begin position="97"/>
        <end position="127"/>
    </location>
</feature>
<keyword evidence="4" id="KW-0677">Repeat</keyword>
<dbReference type="HOGENOM" id="CLU_649244_0_0_1"/>
<comment type="subcellular location">
    <subcellularLocation>
        <location evidence="1">Golgi apparatus membrane</location>
        <topology evidence="1">Peripheral membrane protein</topology>
        <orientation evidence="1">Cytoplasmic side</orientation>
    </subcellularLocation>
</comment>
<dbReference type="InterPro" id="IPR006692">
    <property type="entry name" value="Beta-prop_COPA/B_2nd"/>
</dbReference>
<dbReference type="PROSITE" id="PS50082">
    <property type="entry name" value="WD_REPEATS_2"/>
    <property type="match status" value="2"/>
</dbReference>
<dbReference type="PROSITE" id="PS50294">
    <property type="entry name" value="WD_REPEATS_REGION"/>
    <property type="match status" value="1"/>
</dbReference>
<dbReference type="GO" id="GO:0016192">
    <property type="term" value="P:vesicle-mediated transport"/>
    <property type="evidence" value="ECO:0007669"/>
    <property type="project" value="InterPro"/>
</dbReference>
<dbReference type="Pfam" id="PF00400">
    <property type="entry name" value="WD40"/>
    <property type="match status" value="3"/>
</dbReference>
<keyword evidence="8" id="KW-1185">Reference proteome</keyword>
<keyword evidence="2" id="KW-0963">Cytoplasm</keyword>
<reference evidence="8" key="1">
    <citation type="submission" date="2011-05" db="EMBL/GenBank/DDBJ databases">
        <title>The genome sequence of Vittaforma corneae strain ATCC 50505.</title>
        <authorList>
            <consortium name="The Broad Institute Genome Sequencing Platform"/>
            <person name="Cuomo C."/>
            <person name="Didier E."/>
            <person name="Bowers L."/>
            <person name="Young S.K."/>
            <person name="Zeng Q."/>
            <person name="Gargeya S."/>
            <person name="Fitzgerald M."/>
            <person name="Haas B."/>
            <person name="Abouelleil A."/>
            <person name="Alvarado L."/>
            <person name="Arachchi H.M."/>
            <person name="Berlin A."/>
            <person name="Chapman S.B."/>
            <person name="Gearin G."/>
            <person name="Goldberg J."/>
            <person name="Griggs A."/>
            <person name="Gujja S."/>
            <person name="Hansen M."/>
            <person name="Heiman D."/>
            <person name="Howarth C."/>
            <person name="Larimer J."/>
            <person name="Lui A."/>
            <person name="MacDonald P.J.P."/>
            <person name="McCowen C."/>
            <person name="Montmayeur A."/>
            <person name="Murphy C."/>
            <person name="Neiman D."/>
            <person name="Pearson M."/>
            <person name="Priest M."/>
            <person name="Roberts A."/>
            <person name="Saif S."/>
            <person name="Shea T."/>
            <person name="Sisk P."/>
            <person name="Stolte C."/>
            <person name="Sykes S."/>
            <person name="Wortman J."/>
            <person name="Nusbaum C."/>
            <person name="Birren B."/>
        </authorList>
    </citation>
    <scope>NUCLEOTIDE SEQUENCE [LARGE SCALE GENOMIC DNA]</scope>
    <source>
        <strain evidence="8">ATCC 50505</strain>
    </source>
</reference>
<protein>
    <recommendedName>
        <fullName evidence="6">COPA/B second beta-propeller domain-containing protein</fullName>
    </recommendedName>
</protein>
<dbReference type="GO" id="GO:0005634">
    <property type="term" value="C:nucleus"/>
    <property type="evidence" value="ECO:0007669"/>
    <property type="project" value="TreeGrafter"/>
</dbReference>
<dbReference type="GO" id="GO:0030117">
    <property type="term" value="C:membrane coat"/>
    <property type="evidence" value="ECO:0007669"/>
    <property type="project" value="InterPro"/>
</dbReference>
<gene>
    <name evidence="7" type="ORF">VICG_02027</name>
</gene>
<evidence type="ECO:0000313" key="7">
    <source>
        <dbReference type="EMBL" id="ELA40938.1"/>
    </source>
</evidence>